<dbReference type="STRING" id="431595.K3WTN3"/>
<dbReference type="eggNOG" id="KOG2904">
    <property type="taxonomic scope" value="Eukaryota"/>
</dbReference>
<keyword evidence="7" id="KW-1185">Reference proteome</keyword>
<dbReference type="Proteomes" id="UP000019132">
    <property type="component" value="Unassembled WGS sequence"/>
</dbReference>
<proteinExistence type="predicted"/>
<dbReference type="SUPFAM" id="SSF53335">
    <property type="entry name" value="S-adenosyl-L-methionine-dependent methyltransferases"/>
    <property type="match status" value="1"/>
</dbReference>
<keyword evidence="3" id="KW-0949">S-adenosyl-L-methionine</keyword>
<dbReference type="InterPro" id="IPR025714">
    <property type="entry name" value="Methyltranfer_dom"/>
</dbReference>
<dbReference type="EMBL" id="GL376613">
    <property type="status" value="NOT_ANNOTATED_CDS"/>
    <property type="molecule type" value="Genomic_DNA"/>
</dbReference>
<protein>
    <submittedName>
        <fullName evidence="6">Uncharacterized protein</fullName>
    </submittedName>
</protein>
<dbReference type="OMA" id="CPHERID"/>
<dbReference type="InterPro" id="IPR050320">
    <property type="entry name" value="N5-glutamine_MTase"/>
</dbReference>
<dbReference type="NCBIfam" id="TIGR00536">
    <property type="entry name" value="hemK_fam"/>
    <property type="match status" value="1"/>
</dbReference>
<dbReference type="AlphaFoldDB" id="K3WTN3"/>
<dbReference type="HOGENOM" id="CLU_018398_3_1_1"/>
<dbReference type="Gene3D" id="3.40.50.150">
    <property type="entry name" value="Vaccinia Virus protein VP39"/>
    <property type="match status" value="1"/>
</dbReference>
<evidence type="ECO:0000313" key="6">
    <source>
        <dbReference type="EnsemblProtists" id="PYU1_T008329"/>
    </source>
</evidence>
<dbReference type="GO" id="GO:0005739">
    <property type="term" value="C:mitochondrion"/>
    <property type="evidence" value="ECO:0007669"/>
    <property type="project" value="TreeGrafter"/>
</dbReference>
<name>K3WTN3_GLOUD</name>
<feature type="domain" description="Release factor glutamine methyltransferase N-terminal" evidence="5">
    <location>
        <begin position="13"/>
        <end position="40"/>
    </location>
</feature>
<keyword evidence="2" id="KW-0808">Transferase</keyword>
<organism evidence="6 7">
    <name type="scientific">Globisporangium ultimum (strain ATCC 200006 / CBS 805.95 / DAOM BR144)</name>
    <name type="common">Pythium ultimum</name>
    <dbReference type="NCBI Taxonomy" id="431595"/>
    <lineage>
        <taxon>Eukaryota</taxon>
        <taxon>Sar</taxon>
        <taxon>Stramenopiles</taxon>
        <taxon>Oomycota</taxon>
        <taxon>Peronosporomycetes</taxon>
        <taxon>Pythiales</taxon>
        <taxon>Pythiaceae</taxon>
        <taxon>Globisporangium</taxon>
    </lineage>
</organism>
<dbReference type="Pfam" id="PF13847">
    <property type="entry name" value="Methyltransf_31"/>
    <property type="match status" value="1"/>
</dbReference>
<dbReference type="EnsemblProtists" id="PYU1_T008329">
    <property type="protein sequence ID" value="PYU1_T008329"/>
    <property type="gene ID" value="PYU1_G008313"/>
</dbReference>
<evidence type="ECO:0000256" key="2">
    <source>
        <dbReference type="ARBA" id="ARBA00022679"/>
    </source>
</evidence>
<dbReference type="InterPro" id="IPR004556">
    <property type="entry name" value="HemK-like"/>
</dbReference>
<dbReference type="GO" id="GO:0003676">
    <property type="term" value="F:nucleic acid binding"/>
    <property type="evidence" value="ECO:0007669"/>
    <property type="project" value="InterPro"/>
</dbReference>
<dbReference type="InterPro" id="IPR029063">
    <property type="entry name" value="SAM-dependent_MTases_sf"/>
</dbReference>
<dbReference type="GO" id="GO:0008276">
    <property type="term" value="F:protein methyltransferase activity"/>
    <property type="evidence" value="ECO:0007669"/>
    <property type="project" value="InterPro"/>
</dbReference>
<reference evidence="7" key="2">
    <citation type="submission" date="2010-04" db="EMBL/GenBank/DDBJ databases">
        <authorList>
            <person name="Buell R."/>
            <person name="Hamilton J."/>
            <person name="Hostetler J."/>
        </authorList>
    </citation>
    <scope>NUCLEOTIDE SEQUENCE [LARGE SCALE GENOMIC DNA]</scope>
    <source>
        <strain evidence="7">DAOM:BR144</strain>
    </source>
</reference>
<reference evidence="6" key="3">
    <citation type="submission" date="2015-02" db="UniProtKB">
        <authorList>
            <consortium name="EnsemblProtists"/>
        </authorList>
    </citation>
    <scope>IDENTIFICATION</scope>
    <source>
        <strain evidence="6">DAOM BR144</strain>
    </source>
</reference>
<dbReference type="PANTHER" id="PTHR18895:SF74">
    <property type="entry name" value="MTRF1L RELEASE FACTOR GLUTAMINE METHYLTRANSFERASE"/>
    <property type="match status" value="1"/>
</dbReference>
<dbReference type="CDD" id="cd02440">
    <property type="entry name" value="AdoMet_MTases"/>
    <property type="match status" value="1"/>
</dbReference>
<evidence type="ECO:0000256" key="1">
    <source>
        <dbReference type="ARBA" id="ARBA00022603"/>
    </source>
</evidence>
<dbReference type="InterPro" id="IPR040758">
    <property type="entry name" value="PrmC_N"/>
</dbReference>
<evidence type="ECO:0000256" key="3">
    <source>
        <dbReference type="ARBA" id="ARBA00022691"/>
    </source>
</evidence>
<dbReference type="InterPro" id="IPR002052">
    <property type="entry name" value="DNA_methylase_N6_adenine_CS"/>
</dbReference>
<accession>K3WTN3</accession>
<dbReference type="InParanoid" id="K3WTN3"/>
<dbReference type="GO" id="GO:0032259">
    <property type="term" value="P:methylation"/>
    <property type="evidence" value="ECO:0007669"/>
    <property type="project" value="UniProtKB-KW"/>
</dbReference>
<feature type="domain" description="Methyltransferase" evidence="4">
    <location>
        <begin position="78"/>
        <end position="191"/>
    </location>
</feature>
<dbReference type="PANTHER" id="PTHR18895">
    <property type="entry name" value="HEMK METHYLTRANSFERASE"/>
    <property type="match status" value="1"/>
</dbReference>
<dbReference type="PROSITE" id="PS00092">
    <property type="entry name" value="N6_MTASE"/>
    <property type="match status" value="1"/>
</dbReference>
<evidence type="ECO:0000259" key="5">
    <source>
        <dbReference type="Pfam" id="PF17827"/>
    </source>
</evidence>
<evidence type="ECO:0000313" key="7">
    <source>
        <dbReference type="Proteomes" id="UP000019132"/>
    </source>
</evidence>
<evidence type="ECO:0000259" key="4">
    <source>
        <dbReference type="Pfam" id="PF13847"/>
    </source>
</evidence>
<dbReference type="VEuPathDB" id="FungiDB:PYU1_G008313"/>
<dbReference type="Gene3D" id="1.10.8.10">
    <property type="entry name" value="DNA helicase RuvA subunit, C-terminal domain"/>
    <property type="match status" value="1"/>
</dbReference>
<reference evidence="7" key="1">
    <citation type="journal article" date="2010" name="Genome Biol.">
        <title>Genome sequence of the necrotrophic plant pathogen Pythium ultimum reveals original pathogenicity mechanisms and effector repertoire.</title>
        <authorList>
            <person name="Levesque C.A."/>
            <person name="Brouwer H."/>
            <person name="Cano L."/>
            <person name="Hamilton J.P."/>
            <person name="Holt C."/>
            <person name="Huitema E."/>
            <person name="Raffaele S."/>
            <person name="Robideau G.P."/>
            <person name="Thines M."/>
            <person name="Win J."/>
            <person name="Zerillo M.M."/>
            <person name="Beakes G.W."/>
            <person name="Boore J.L."/>
            <person name="Busam D."/>
            <person name="Dumas B."/>
            <person name="Ferriera S."/>
            <person name="Fuerstenberg S.I."/>
            <person name="Gachon C.M."/>
            <person name="Gaulin E."/>
            <person name="Govers F."/>
            <person name="Grenville-Briggs L."/>
            <person name="Horner N."/>
            <person name="Hostetler J."/>
            <person name="Jiang R.H."/>
            <person name="Johnson J."/>
            <person name="Krajaejun T."/>
            <person name="Lin H."/>
            <person name="Meijer H.J."/>
            <person name="Moore B."/>
            <person name="Morris P."/>
            <person name="Phuntmart V."/>
            <person name="Puiu D."/>
            <person name="Shetty J."/>
            <person name="Stajich J.E."/>
            <person name="Tripathy S."/>
            <person name="Wawra S."/>
            <person name="van West P."/>
            <person name="Whitty B.R."/>
            <person name="Coutinho P.M."/>
            <person name="Henrissat B."/>
            <person name="Martin F."/>
            <person name="Thomas P.D."/>
            <person name="Tyler B.M."/>
            <person name="De Vries R.P."/>
            <person name="Kamoun S."/>
            <person name="Yandell M."/>
            <person name="Tisserat N."/>
            <person name="Buell C.R."/>
        </authorList>
    </citation>
    <scope>NUCLEOTIDE SEQUENCE</scope>
    <source>
        <strain evidence="7">DAOM:BR144</strain>
    </source>
</reference>
<dbReference type="Pfam" id="PF17827">
    <property type="entry name" value="PrmC_N"/>
    <property type="match status" value="1"/>
</dbReference>
<keyword evidence="1" id="KW-0489">Methyltransferase</keyword>
<sequence length="306" mass="34095">MTCSCISTDRYPPLTVDETQSLTQFLNRRCNGEPLAYIIGKKEFWSLEFRVSRSTLIPRSDSEVLIETLVEQYPDKHTAKLRILDLGSGSGCLLLSALSEFPLASGVGLDISADALEVARANAAAHGLVDRAEFVQYDMQHLSRLGDHSGAPDATALEKQLFQQFDIILCNPPYIPLHELHLVADDVLAYEPHLALFSDGPNAAASEASIKKQGAPVQRQEEADCFEEVDPEGLRMYRYVQQSVEHLFRPDGRTTLLFEIGSEAQAKAVQALFAPSSLLTFERMLIDAQGRHRGLHFQGRRQVRDR</sequence>